<dbReference type="Proteomes" id="UP000654913">
    <property type="component" value="Chromosome 1"/>
</dbReference>
<name>A0A7R7XBG7_9EURO</name>
<proteinExistence type="predicted"/>
<keyword evidence="2" id="KW-1185">Reference proteome</keyword>
<dbReference type="RefSeq" id="XP_041550342.1">
    <property type="nucleotide sequence ID" value="XM_041706773.1"/>
</dbReference>
<sequence length="268" mass="30221">MSPSEEWKGRYAASQVARIFGSYGVDNACFGPGALRLVGRPAGEFRDLEFVIPDEQLVDAMWALDEGGFIICNDAFCKRRRVDRRATKPGNPETDINDKSRYPSIACAHFHTDNLYQDTLWWLSNLNIGRYITVSSDPDLPPHVPGGCTGPWSSELYPVKILRPSAFTEAVILLAAWGYDSIEGQDSRYWRMIRCLMDNGNNDPTDVEKQLAKPFQYFWENLHAVPNWEPVRLSLRTLRTDEIVTKGVLPPRQCAPGFPKGVKRASPS</sequence>
<dbReference type="GeneID" id="64968153"/>
<dbReference type="AlphaFoldDB" id="A0A7R7XBG7"/>
<gene>
    <name evidence="1" type="ORF">APUU_10976A</name>
</gene>
<accession>A0A7R7XBG7</accession>
<organism evidence="1 2">
    <name type="scientific">Aspergillus puulaauensis</name>
    <dbReference type="NCBI Taxonomy" id="1220207"/>
    <lineage>
        <taxon>Eukaryota</taxon>
        <taxon>Fungi</taxon>
        <taxon>Dikarya</taxon>
        <taxon>Ascomycota</taxon>
        <taxon>Pezizomycotina</taxon>
        <taxon>Eurotiomycetes</taxon>
        <taxon>Eurotiomycetidae</taxon>
        <taxon>Eurotiales</taxon>
        <taxon>Aspergillaceae</taxon>
        <taxon>Aspergillus</taxon>
    </lineage>
</organism>
<dbReference type="OrthoDB" id="4499271at2759"/>
<evidence type="ECO:0000313" key="2">
    <source>
        <dbReference type="Proteomes" id="UP000654913"/>
    </source>
</evidence>
<dbReference type="KEGG" id="apuu:APUU_10976A"/>
<protein>
    <submittedName>
        <fullName evidence="1">Uncharacterized protein</fullName>
    </submittedName>
</protein>
<dbReference type="EMBL" id="AP024443">
    <property type="protein sequence ID" value="BCS18148.1"/>
    <property type="molecule type" value="Genomic_DNA"/>
</dbReference>
<reference evidence="1" key="1">
    <citation type="submission" date="2021-01" db="EMBL/GenBank/DDBJ databases">
        <authorList>
            <consortium name="Aspergillus puulaauensis MK2 genome sequencing consortium"/>
            <person name="Kazuki M."/>
            <person name="Futagami T."/>
        </authorList>
    </citation>
    <scope>NUCLEOTIDE SEQUENCE</scope>
    <source>
        <strain evidence="1">MK2</strain>
    </source>
</reference>
<evidence type="ECO:0000313" key="1">
    <source>
        <dbReference type="EMBL" id="BCS18148.1"/>
    </source>
</evidence>
<reference evidence="1" key="2">
    <citation type="submission" date="2021-02" db="EMBL/GenBank/DDBJ databases">
        <title>Aspergillus puulaauensis MK2 genome sequence.</title>
        <authorList>
            <person name="Futagami T."/>
            <person name="Mori K."/>
            <person name="Kadooka C."/>
            <person name="Tanaka T."/>
        </authorList>
    </citation>
    <scope>NUCLEOTIDE SEQUENCE</scope>
    <source>
        <strain evidence="1">MK2</strain>
    </source>
</reference>